<evidence type="ECO:0000313" key="5">
    <source>
        <dbReference type="Proteomes" id="UP001595539"/>
    </source>
</evidence>
<dbReference type="RefSeq" id="WP_377762891.1">
    <property type="nucleotide sequence ID" value="NZ_JBHRXY010000015.1"/>
</dbReference>
<dbReference type="EMBL" id="JBHRXY010000015">
    <property type="protein sequence ID" value="MFC3630852.1"/>
    <property type="molecule type" value="Genomic_DNA"/>
</dbReference>
<dbReference type="Gene3D" id="3.90.280.10">
    <property type="entry name" value="PEBP-like"/>
    <property type="match status" value="1"/>
</dbReference>
<dbReference type="SUPFAM" id="SSF50952">
    <property type="entry name" value="Soluble quinoprotein glucose dehydrogenase"/>
    <property type="match status" value="1"/>
</dbReference>
<organism evidence="4 5">
    <name type="scientific">Paracoccus angustae</name>
    <dbReference type="NCBI Taxonomy" id="1671480"/>
    <lineage>
        <taxon>Bacteria</taxon>
        <taxon>Pseudomonadati</taxon>
        <taxon>Pseudomonadota</taxon>
        <taxon>Alphaproteobacteria</taxon>
        <taxon>Rhodobacterales</taxon>
        <taxon>Paracoccaceae</taxon>
        <taxon>Paracoccus</taxon>
    </lineage>
</organism>
<dbReference type="PANTHER" id="PTHR19328">
    <property type="entry name" value="HEDGEHOG-INTERACTING PROTEIN"/>
    <property type="match status" value="1"/>
</dbReference>
<evidence type="ECO:0000256" key="1">
    <source>
        <dbReference type="SAM" id="MobiDB-lite"/>
    </source>
</evidence>
<protein>
    <submittedName>
        <fullName evidence="4">YbhB/YbcL family Raf kinase inhibitor-like protein</fullName>
    </submittedName>
</protein>
<feature type="region of interest" description="Disordered" evidence="1">
    <location>
        <begin position="511"/>
        <end position="543"/>
    </location>
</feature>
<dbReference type="NCBIfam" id="TIGR00481">
    <property type="entry name" value="YbhB/YbcL family Raf kinase inhibitor-like protein"/>
    <property type="match status" value="1"/>
</dbReference>
<keyword evidence="2" id="KW-0732">Signal</keyword>
<dbReference type="SUPFAM" id="SSF49777">
    <property type="entry name" value="PEBP-like"/>
    <property type="match status" value="1"/>
</dbReference>
<dbReference type="InterPro" id="IPR011041">
    <property type="entry name" value="Quinoprot_gluc/sorb_DH_b-prop"/>
</dbReference>
<dbReference type="InterPro" id="IPR008914">
    <property type="entry name" value="PEBP"/>
</dbReference>
<dbReference type="InterPro" id="IPR011042">
    <property type="entry name" value="6-blade_b-propeller_TolB-like"/>
</dbReference>
<dbReference type="Pfam" id="PF22807">
    <property type="entry name" value="TrAA12"/>
    <property type="match status" value="1"/>
</dbReference>
<dbReference type="GO" id="GO:0004860">
    <property type="term" value="F:protein kinase inhibitor activity"/>
    <property type="evidence" value="ECO:0007669"/>
    <property type="project" value="UniProtKB-KW"/>
</dbReference>
<reference evidence="5" key="1">
    <citation type="journal article" date="2019" name="Int. J. Syst. Evol. Microbiol.">
        <title>The Global Catalogue of Microorganisms (GCM) 10K type strain sequencing project: providing services to taxonomists for standard genome sequencing and annotation.</title>
        <authorList>
            <consortium name="The Broad Institute Genomics Platform"/>
            <consortium name="The Broad Institute Genome Sequencing Center for Infectious Disease"/>
            <person name="Wu L."/>
            <person name="Ma J."/>
        </authorList>
    </citation>
    <scope>NUCLEOTIDE SEQUENCE [LARGE SCALE GENOMIC DNA]</scope>
    <source>
        <strain evidence="5">KCTC 42473</strain>
    </source>
</reference>
<dbReference type="InterPro" id="IPR054539">
    <property type="entry name" value="Beta-prop_PDH"/>
</dbReference>
<evidence type="ECO:0000313" key="4">
    <source>
        <dbReference type="EMBL" id="MFC3630852.1"/>
    </source>
</evidence>
<feature type="compositionally biased region" description="Polar residues" evidence="1">
    <location>
        <begin position="525"/>
        <end position="534"/>
    </location>
</feature>
<evidence type="ECO:0000259" key="3">
    <source>
        <dbReference type="Pfam" id="PF22807"/>
    </source>
</evidence>
<feature type="signal peptide" evidence="2">
    <location>
        <begin position="1"/>
        <end position="23"/>
    </location>
</feature>
<dbReference type="PANTHER" id="PTHR19328:SF53">
    <property type="entry name" value="MEMBRANE PROTEIN"/>
    <property type="match status" value="1"/>
</dbReference>
<sequence length="592" mass="62798">MLRQMSFPMITAMAVAAPGIVSAQPEGKVGQYSDVTVTGAILEPEPREAASDEELLQGFQLPEGATIGVFARDLINPRILAVSADGTLYATRRSVGDVVMLRDDDGDGMADAPVTVASRPGMHGIAFDGDTVYLATVNDVYVADVAQDGRFGELRRIIDDLPDAGQHPNRTLAMGPDGKLYISVGSTCNACAESNPENATILRAEPDGTGRTIFAAGVRNTIGFDWEPEGGQLWGMDHGIDWLGDNEQIEELNQIGQGKRYGWPYVYGMDQFNPQDNPPPGTSLETWAEISEEPLLGHTPHAAPMQMAFYDGAMFPEWRGDALVAMRGSWNRRPPSGYELVRIDFEGGKPVGIEPVMTGFLAEGAGGWTHAGRPVGVVVGRDGAIFVSDDTQGVIYRIASDAAPQDRPPAGGPVPDALVPPSPSPLAIEVLKADAGLTVTAPFQPDAPIDPKHAADGDNASPALSWNGAPEETRSFVVIAEDPDAKEPKPFVHWLAYDIPADVTALREGLPTEASLPDPEGVKQGANSMGSTGYTGPKPPVPDGPHRYRFQVFALDVSSLDLPPAADRAAVLAAMQGHVLAAGQVTGTFDRN</sequence>
<evidence type="ECO:0000256" key="2">
    <source>
        <dbReference type="SAM" id="SignalP"/>
    </source>
</evidence>
<feature type="chain" id="PRO_5047184897" evidence="2">
    <location>
        <begin position="24"/>
        <end position="592"/>
    </location>
</feature>
<name>A0ABV7U6Y8_9RHOB</name>
<dbReference type="Gene3D" id="2.120.10.30">
    <property type="entry name" value="TolB, C-terminal domain"/>
    <property type="match status" value="1"/>
</dbReference>
<dbReference type="InterPro" id="IPR005247">
    <property type="entry name" value="YbhB_YbcL/LppC-like"/>
</dbReference>
<dbReference type="InterPro" id="IPR036610">
    <property type="entry name" value="PEBP-like_sf"/>
</dbReference>
<feature type="domain" description="Pyrroloquinoline quinone-dependent pyranose dehydrogenase beta-propeller" evidence="3">
    <location>
        <begin position="61"/>
        <end position="398"/>
    </location>
</feature>
<dbReference type="CDD" id="cd00865">
    <property type="entry name" value="PEBP_bact_arch"/>
    <property type="match status" value="1"/>
</dbReference>
<gene>
    <name evidence="4" type="ORF">ACFOM8_15515</name>
</gene>
<keyword evidence="5" id="KW-1185">Reference proteome</keyword>
<dbReference type="Pfam" id="PF01161">
    <property type="entry name" value="PBP"/>
    <property type="match status" value="1"/>
</dbReference>
<feature type="region of interest" description="Disordered" evidence="1">
    <location>
        <begin position="442"/>
        <end position="468"/>
    </location>
</feature>
<dbReference type="Proteomes" id="UP001595539">
    <property type="component" value="Unassembled WGS sequence"/>
</dbReference>
<comment type="caution">
    <text evidence="4">The sequence shown here is derived from an EMBL/GenBank/DDBJ whole genome shotgun (WGS) entry which is preliminary data.</text>
</comment>
<keyword evidence="4" id="KW-0649">Protein kinase inhibitor</keyword>
<proteinExistence type="predicted"/>
<accession>A0ABV7U6Y8</accession>